<keyword evidence="5 7" id="KW-0233">DNA recombination</keyword>
<dbReference type="RefSeq" id="WP_126704579.1">
    <property type="nucleotide sequence ID" value="NZ_CP034593.1"/>
</dbReference>
<evidence type="ECO:0000313" key="9">
    <source>
        <dbReference type="EMBL" id="AZQ77776.1"/>
    </source>
</evidence>
<evidence type="ECO:0000256" key="7">
    <source>
        <dbReference type="HAMAP-Rule" id="MF_00017"/>
    </source>
</evidence>
<evidence type="ECO:0000256" key="3">
    <source>
        <dbReference type="ARBA" id="ARBA00022771"/>
    </source>
</evidence>
<dbReference type="GO" id="GO:0006281">
    <property type="term" value="P:DNA repair"/>
    <property type="evidence" value="ECO:0007669"/>
    <property type="project" value="UniProtKB-UniRule"/>
</dbReference>
<keyword evidence="3 7" id="KW-0863">Zinc-finger</keyword>
<dbReference type="NCBIfam" id="TIGR00615">
    <property type="entry name" value="recR"/>
    <property type="match status" value="1"/>
</dbReference>
<dbReference type="GO" id="GO:0003677">
    <property type="term" value="F:DNA binding"/>
    <property type="evidence" value="ECO:0007669"/>
    <property type="project" value="UniProtKB-UniRule"/>
</dbReference>
<dbReference type="InterPro" id="IPR003583">
    <property type="entry name" value="Hlx-hairpin-Hlx_DNA-bd_motif"/>
</dbReference>
<keyword evidence="2 7" id="KW-0227">DNA damage</keyword>
<evidence type="ECO:0000259" key="8">
    <source>
        <dbReference type="PROSITE" id="PS50880"/>
    </source>
</evidence>
<evidence type="ECO:0000256" key="5">
    <source>
        <dbReference type="ARBA" id="ARBA00023172"/>
    </source>
</evidence>
<dbReference type="InterPro" id="IPR023627">
    <property type="entry name" value="Rcmb_RecR"/>
</dbReference>
<dbReference type="Gene3D" id="6.10.250.240">
    <property type="match status" value="1"/>
</dbReference>
<comment type="function">
    <text evidence="7">May play a role in DNA repair. It seems to be involved in an RecBC-independent recombinational process of DNA repair. It may act with RecF and RecO.</text>
</comment>
<dbReference type="EMBL" id="CP034593">
    <property type="protein sequence ID" value="AZQ77776.1"/>
    <property type="molecule type" value="Genomic_DNA"/>
</dbReference>
<organism evidence="9 10">
    <name type="scientific">Flaviflexus ciconiae</name>
    <dbReference type="NCBI Taxonomy" id="2496867"/>
    <lineage>
        <taxon>Bacteria</taxon>
        <taxon>Bacillati</taxon>
        <taxon>Actinomycetota</taxon>
        <taxon>Actinomycetes</taxon>
        <taxon>Actinomycetales</taxon>
        <taxon>Actinomycetaceae</taxon>
        <taxon>Flaviflexus</taxon>
    </lineage>
</organism>
<dbReference type="PROSITE" id="PS50880">
    <property type="entry name" value="TOPRIM"/>
    <property type="match status" value="1"/>
</dbReference>
<dbReference type="Pfam" id="PF02132">
    <property type="entry name" value="RecR_ZnF"/>
    <property type="match status" value="1"/>
</dbReference>
<sequence>MAGVYDGAVQDLIDELGRLPGIGPKSAQRIAFHLLSSEEADVQALIDAMTAVKSKVRFCDICGNVTEQEQCRICSDPRRVDTVICVVEEPKDIVAIERTREYRGRYHVLGGAINPIEGVGPDDLRIRQLFTRLADGKVQEIIIATDPNIEGEATASYLIRSLAPMGVNVSRLASGLPVGGDLEYADEITLSRAFEGRTMVHRTSADPNGTKET</sequence>
<dbReference type="InterPro" id="IPR006171">
    <property type="entry name" value="TOPRIM_dom"/>
</dbReference>
<evidence type="ECO:0000256" key="6">
    <source>
        <dbReference type="ARBA" id="ARBA00023204"/>
    </source>
</evidence>
<dbReference type="InterPro" id="IPR000093">
    <property type="entry name" value="DNA_Rcmb_RecR"/>
</dbReference>
<evidence type="ECO:0000256" key="1">
    <source>
        <dbReference type="ARBA" id="ARBA00022723"/>
    </source>
</evidence>
<keyword evidence="4 7" id="KW-0862">Zinc</keyword>
<dbReference type="GO" id="GO:0008270">
    <property type="term" value="F:zinc ion binding"/>
    <property type="evidence" value="ECO:0007669"/>
    <property type="project" value="UniProtKB-KW"/>
</dbReference>
<keyword evidence="1 7" id="KW-0479">Metal-binding</keyword>
<gene>
    <name evidence="7 9" type="primary">recR</name>
    <name evidence="9" type="ORF">EJ997_10930</name>
</gene>
<dbReference type="Proteomes" id="UP000280344">
    <property type="component" value="Chromosome"/>
</dbReference>
<dbReference type="Gene3D" id="3.40.1360.10">
    <property type="match status" value="1"/>
</dbReference>
<dbReference type="PANTHER" id="PTHR30446:SF0">
    <property type="entry name" value="RECOMBINATION PROTEIN RECR"/>
    <property type="match status" value="1"/>
</dbReference>
<dbReference type="GO" id="GO:0006310">
    <property type="term" value="P:DNA recombination"/>
    <property type="evidence" value="ECO:0007669"/>
    <property type="project" value="UniProtKB-UniRule"/>
</dbReference>
<feature type="domain" description="Toprim" evidence="8">
    <location>
        <begin position="82"/>
        <end position="177"/>
    </location>
</feature>
<reference evidence="9 10" key="1">
    <citation type="submission" date="2018-12" db="EMBL/GenBank/DDBJ databases">
        <title>Complete genome sequence of Flaviflexus sp. H23T48.</title>
        <authorList>
            <person name="Bae J.-W."/>
            <person name="Lee J.-Y."/>
        </authorList>
    </citation>
    <scope>NUCLEOTIDE SEQUENCE [LARGE SCALE GENOMIC DNA]</scope>
    <source>
        <strain evidence="9 10">H23T48</strain>
    </source>
</reference>
<keyword evidence="10" id="KW-1185">Reference proteome</keyword>
<dbReference type="Pfam" id="PF21176">
    <property type="entry name" value="RecR_HhH"/>
    <property type="match status" value="1"/>
</dbReference>
<evidence type="ECO:0000256" key="2">
    <source>
        <dbReference type="ARBA" id="ARBA00022763"/>
    </source>
</evidence>
<name>A0A3Q9G5D0_9ACTO</name>
<dbReference type="InterPro" id="IPR034137">
    <property type="entry name" value="TOPRIM_RecR"/>
</dbReference>
<evidence type="ECO:0000313" key="10">
    <source>
        <dbReference type="Proteomes" id="UP000280344"/>
    </source>
</evidence>
<keyword evidence="6 7" id="KW-0234">DNA repair</keyword>
<feature type="zinc finger region" description="C4-type" evidence="7">
    <location>
        <begin position="59"/>
        <end position="74"/>
    </location>
</feature>
<proteinExistence type="inferred from homology"/>
<dbReference type="KEGG" id="flh:EJ997_10930"/>
<evidence type="ECO:0000256" key="4">
    <source>
        <dbReference type="ARBA" id="ARBA00022833"/>
    </source>
</evidence>
<comment type="similarity">
    <text evidence="7">Belongs to the RecR family.</text>
</comment>
<dbReference type="InterPro" id="IPR015967">
    <property type="entry name" value="Rcmb_RecR_Znf"/>
</dbReference>
<dbReference type="Pfam" id="PF13662">
    <property type="entry name" value="Toprim_4"/>
    <property type="match status" value="1"/>
</dbReference>
<dbReference type="SUPFAM" id="SSF111304">
    <property type="entry name" value="Recombination protein RecR"/>
    <property type="match status" value="1"/>
</dbReference>
<dbReference type="SMART" id="SM00278">
    <property type="entry name" value="HhH1"/>
    <property type="match status" value="1"/>
</dbReference>
<accession>A0A3Q9G5D0</accession>
<dbReference type="Gene3D" id="3.30.60.80">
    <property type="match status" value="1"/>
</dbReference>
<dbReference type="Gene3D" id="1.10.8.420">
    <property type="entry name" value="RecR Domain 1"/>
    <property type="match status" value="1"/>
</dbReference>
<dbReference type="OrthoDB" id="9802672at2"/>
<dbReference type="CDD" id="cd01025">
    <property type="entry name" value="TOPRIM_recR"/>
    <property type="match status" value="1"/>
</dbReference>
<dbReference type="SMART" id="SM00493">
    <property type="entry name" value="TOPRIM"/>
    <property type="match status" value="1"/>
</dbReference>
<dbReference type="HAMAP" id="MF_00017">
    <property type="entry name" value="RecR"/>
    <property type="match status" value="1"/>
</dbReference>
<dbReference type="Pfam" id="PF21175">
    <property type="entry name" value="RecR_C"/>
    <property type="match status" value="1"/>
</dbReference>
<dbReference type="AlphaFoldDB" id="A0A3Q9G5D0"/>
<dbReference type="PANTHER" id="PTHR30446">
    <property type="entry name" value="RECOMBINATION PROTEIN RECR"/>
    <property type="match status" value="1"/>
</dbReference>
<protein>
    <recommendedName>
        <fullName evidence="7">Recombination protein RecR</fullName>
    </recommendedName>
</protein>